<dbReference type="GO" id="GO:0006310">
    <property type="term" value="P:DNA recombination"/>
    <property type="evidence" value="ECO:0007669"/>
    <property type="project" value="InterPro"/>
</dbReference>
<accession>B1YLQ8</accession>
<evidence type="ECO:0000256" key="9">
    <source>
        <dbReference type="SAM" id="Coils"/>
    </source>
</evidence>
<feature type="domain" description="Rad50/SbcC-type AAA" evidence="10">
    <location>
        <begin position="5"/>
        <end position="191"/>
    </location>
</feature>
<dbReference type="Gene3D" id="3.40.50.300">
    <property type="entry name" value="P-loop containing nucleotide triphosphate hydrolases"/>
    <property type="match status" value="2"/>
</dbReference>
<feature type="coiled-coil region" evidence="9">
    <location>
        <begin position="160"/>
        <end position="190"/>
    </location>
</feature>
<reference evidence="11 12" key="1">
    <citation type="journal article" date="2006" name="Extremophiles">
        <title>Characterization of Exiguobacterium isolates from the Siberian permafrost. Description of Exiguobacterium sibiricum sp. nov.</title>
        <authorList>
            <person name="Rodrigues D.F."/>
            <person name="Goris J."/>
            <person name="Vishnivetskaya T."/>
            <person name="Gilichinsky D."/>
            <person name="Thomashow M.F."/>
            <person name="Tiedje J.M."/>
        </authorList>
    </citation>
    <scope>NUCLEOTIDE SEQUENCE [LARGE SCALE GENOMIC DNA]</scope>
    <source>
        <strain evidence="12">DSM 17290 / CIP 109462 / JCM 13490 / 255-15</strain>
    </source>
</reference>
<evidence type="ECO:0000256" key="3">
    <source>
        <dbReference type="ARBA" id="ARBA00022741"/>
    </source>
</evidence>
<dbReference type="SUPFAM" id="SSF52540">
    <property type="entry name" value="P-loop containing nucleoside triphosphate hydrolases"/>
    <property type="match status" value="2"/>
</dbReference>
<keyword evidence="9" id="KW-0175">Coiled coil</keyword>
<evidence type="ECO:0000259" key="10">
    <source>
        <dbReference type="Pfam" id="PF13476"/>
    </source>
</evidence>
<keyword evidence="6 8" id="KW-0234">DNA repair</keyword>
<dbReference type="KEGG" id="esi:Exig_0911"/>
<dbReference type="FunFam" id="3.40.50.300:FF:000356">
    <property type="entry name" value="DNA repair protein RecN"/>
    <property type="match status" value="1"/>
</dbReference>
<dbReference type="Pfam" id="PF13476">
    <property type="entry name" value="AAA_23"/>
    <property type="match status" value="1"/>
</dbReference>
<evidence type="ECO:0000256" key="8">
    <source>
        <dbReference type="PIRNR" id="PIRNR003128"/>
    </source>
</evidence>
<evidence type="ECO:0000256" key="4">
    <source>
        <dbReference type="ARBA" id="ARBA00022763"/>
    </source>
</evidence>
<evidence type="ECO:0000256" key="1">
    <source>
        <dbReference type="ARBA" id="ARBA00009441"/>
    </source>
</evidence>
<dbReference type="HOGENOM" id="CLU_018297_3_1_9"/>
<dbReference type="AlphaFoldDB" id="B1YLQ8"/>
<comment type="similarity">
    <text evidence="1 8">Belongs to the RecN family.</text>
</comment>
<evidence type="ECO:0000256" key="7">
    <source>
        <dbReference type="ARBA" id="ARBA00033408"/>
    </source>
</evidence>
<dbReference type="InterPro" id="IPR038729">
    <property type="entry name" value="Rad50/SbcC_AAA"/>
</dbReference>
<evidence type="ECO:0000256" key="6">
    <source>
        <dbReference type="ARBA" id="ARBA00023204"/>
    </source>
</evidence>
<gene>
    <name evidence="11" type="ordered locus">Exig_0911</name>
</gene>
<dbReference type="InterPro" id="IPR027417">
    <property type="entry name" value="P-loop_NTPase"/>
</dbReference>
<dbReference type="NCBIfam" id="TIGR00634">
    <property type="entry name" value="recN"/>
    <property type="match status" value="1"/>
</dbReference>
<dbReference type="PANTHER" id="PTHR11059">
    <property type="entry name" value="DNA REPAIR PROTEIN RECN"/>
    <property type="match status" value="1"/>
</dbReference>
<sequence>MMLAELSIKQFAIIDQLQIDFKKGMTVLTGETGAGKSIVLDAIGLLIGGRGSAEFVRYGEDKAELEGLFMIEDGHMAYTLAEEYGIDMEDGMIILRRDLFASGKSVCRVNHKLVTLTILREFGRALVDLHGQHEHQHLMESTYHQTILDDFGHATIAPILERYQERFQQYEEKRDALQALAQSEQELAQRIDLLSFQTEEIDSAKLRTGEEEDLLSERNRLANFEKLHASLSAAYDALHDERRGIDSVGDAMRELQQASSIDDEFSGQSDTLANAFYALEEVGYAVRDQLETLEFDSNRLDEIELRLSVFQQLKRKYGATIEEVIAYGKKIGVELDTMTNRDERIEKLKTEVEQLETELFDIGGELSQARRKAAHHLGEAIHLELRQLYMEKARFEIRFLQDGKAPTLRKNGIDFVEFYIMTNAGEPFKSLGKVASGGELSRIMLGLKSIFSRSVGVASIIFDEVDTGVSGRVAQAMAEKIYRLSIDSQVLCITHLPQVASIADQHLYIRKIEETDRTTTQVNVLTDSERGNELGRMISGTHMTDLTLRHAEELMEQAMNMKESLKNGV</sequence>
<dbReference type="SMR" id="B1YLQ8"/>
<feature type="coiled-coil region" evidence="9">
    <location>
        <begin position="338"/>
        <end position="372"/>
    </location>
</feature>
<dbReference type="NCBIfam" id="NF008121">
    <property type="entry name" value="PRK10869.1"/>
    <property type="match status" value="1"/>
</dbReference>
<keyword evidence="4 8" id="KW-0227">DNA damage</keyword>
<dbReference type="eggNOG" id="COG0497">
    <property type="taxonomic scope" value="Bacteria"/>
</dbReference>
<evidence type="ECO:0000313" key="12">
    <source>
        <dbReference type="Proteomes" id="UP000001681"/>
    </source>
</evidence>
<evidence type="ECO:0000256" key="5">
    <source>
        <dbReference type="ARBA" id="ARBA00022840"/>
    </source>
</evidence>
<dbReference type="EMBL" id="CP001022">
    <property type="protein sequence ID" value="ACB60391.1"/>
    <property type="molecule type" value="Genomic_DNA"/>
</dbReference>
<dbReference type="InterPro" id="IPR004604">
    <property type="entry name" value="DNA_recomb/repair_RecN"/>
</dbReference>
<reference evidence="11 12" key="2">
    <citation type="journal article" date="2008" name="BMC Genomics">
        <title>Architecture of thermal adaptation in an Exiguobacterium sibiricum strain isolated from 3 million year old permafrost: a genome and transcriptome approach.</title>
        <authorList>
            <person name="Rodrigues D.F."/>
            <person name="Ivanova N."/>
            <person name="He Z."/>
            <person name="Huebner M."/>
            <person name="Zhou J."/>
            <person name="Tiedje J.M."/>
        </authorList>
    </citation>
    <scope>NUCLEOTIDE SEQUENCE [LARGE SCALE GENOMIC DNA]</scope>
    <source>
        <strain evidence="12">DSM 17290 / CIP 109462 / JCM 13490 / 255-15</strain>
    </source>
</reference>
<evidence type="ECO:0000256" key="2">
    <source>
        <dbReference type="ARBA" id="ARBA00021315"/>
    </source>
</evidence>
<comment type="function">
    <text evidence="8">May be involved in recombinational repair of damaged DNA.</text>
</comment>
<organism evidence="11 12">
    <name type="scientific">Exiguobacterium sibiricum (strain DSM 17290 / CCUG 55495 / CIP 109462 / JCM 13490 / 255-15)</name>
    <dbReference type="NCBI Taxonomy" id="262543"/>
    <lineage>
        <taxon>Bacteria</taxon>
        <taxon>Bacillati</taxon>
        <taxon>Bacillota</taxon>
        <taxon>Bacilli</taxon>
        <taxon>Bacillales</taxon>
        <taxon>Bacillales Family XII. Incertae Sedis</taxon>
        <taxon>Exiguobacterium</taxon>
    </lineage>
</organism>
<dbReference type="STRING" id="262543.Exig_0911"/>
<proteinExistence type="inferred from homology"/>
<dbReference type="GO" id="GO:0043590">
    <property type="term" value="C:bacterial nucleoid"/>
    <property type="evidence" value="ECO:0007669"/>
    <property type="project" value="TreeGrafter"/>
</dbReference>
<dbReference type="CDD" id="cd03241">
    <property type="entry name" value="ABC_RecN"/>
    <property type="match status" value="2"/>
</dbReference>
<keyword evidence="12" id="KW-1185">Reference proteome</keyword>
<dbReference type="Proteomes" id="UP000001681">
    <property type="component" value="Chromosome"/>
</dbReference>
<dbReference type="PANTHER" id="PTHR11059:SF0">
    <property type="entry name" value="DNA REPAIR PROTEIN RECN"/>
    <property type="match status" value="1"/>
</dbReference>
<dbReference type="OrthoDB" id="9806954at2"/>
<dbReference type="PIRSF" id="PIRSF003128">
    <property type="entry name" value="RecN"/>
    <property type="match status" value="1"/>
</dbReference>
<protein>
    <recommendedName>
        <fullName evidence="2 8">DNA repair protein RecN</fullName>
    </recommendedName>
    <alternativeName>
        <fullName evidence="7 8">Recombination protein N</fullName>
    </alternativeName>
</protein>
<dbReference type="GO" id="GO:0009432">
    <property type="term" value="P:SOS response"/>
    <property type="evidence" value="ECO:0007669"/>
    <property type="project" value="TreeGrafter"/>
</dbReference>
<reference evidence="12" key="3">
    <citation type="submission" date="2008-04" db="EMBL/GenBank/DDBJ databases">
        <title>Complete sequence of chromosome of Exiguobacterium sibiricum 255-15.</title>
        <authorList>
            <consortium name="US DOE Joint Genome Institute"/>
            <person name="Copeland A."/>
            <person name="Lucas S."/>
            <person name="Lapidus A."/>
            <person name="Glavina del Rio T."/>
            <person name="Dalin E."/>
            <person name="Tice H."/>
            <person name="Bruce D."/>
            <person name="Goodwin L."/>
            <person name="Pitluck S."/>
            <person name="Kiss H."/>
            <person name="Chertkov O."/>
            <person name="Monk C."/>
            <person name="Brettin T."/>
            <person name="Detter J.C."/>
            <person name="Han C."/>
            <person name="Kuske C.R."/>
            <person name="Schmutz J."/>
            <person name="Larimer F."/>
            <person name="Land M."/>
            <person name="Hauser L."/>
            <person name="Kyrpides N."/>
            <person name="Mikhailova N."/>
            <person name="Vishnivetskaya T."/>
            <person name="Rodrigues D.F."/>
            <person name="Gilichinsky D."/>
            <person name="Tiedje J."/>
            <person name="Richardson P."/>
        </authorList>
    </citation>
    <scope>NUCLEOTIDE SEQUENCE [LARGE SCALE GENOMIC DNA]</scope>
    <source>
        <strain evidence="12">DSM 17290 / CIP 109462 / JCM 13490 / 255-15</strain>
    </source>
</reference>
<dbReference type="FunFam" id="3.40.50.300:FF:000319">
    <property type="entry name" value="DNA repair protein RecN"/>
    <property type="match status" value="1"/>
</dbReference>
<dbReference type="GO" id="GO:0006281">
    <property type="term" value="P:DNA repair"/>
    <property type="evidence" value="ECO:0007669"/>
    <property type="project" value="UniProtKB-KW"/>
</dbReference>
<keyword evidence="3" id="KW-0547">Nucleotide-binding</keyword>
<name>B1YLQ8_EXIS2</name>
<evidence type="ECO:0000313" key="11">
    <source>
        <dbReference type="EMBL" id="ACB60391.1"/>
    </source>
</evidence>
<keyword evidence="5" id="KW-0067">ATP-binding</keyword>
<dbReference type="GO" id="GO:0005524">
    <property type="term" value="F:ATP binding"/>
    <property type="evidence" value="ECO:0007669"/>
    <property type="project" value="UniProtKB-KW"/>
</dbReference>